<accession>A0A327W260</accession>
<dbReference type="EMBL" id="QLMA01000003">
    <property type="protein sequence ID" value="RAJ83329.1"/>
    <property type="molecule type" value="Genomic_DNA"/>
</dbReference>
<reference evidence="1 2" key="1">
    <citation type="submission" date="2018-06" db="EMBL/GenBank/DDBJ databases">
        <title>Genomic Encyclopedia of Archaeal and Bacterial Type Strains, Phase II (KMG-II): from individual species to whole genera.</title>
        <authorList>
            <person name="Goeker M."/>
        </authorList>
    </citation>
    <scope>NUCLEOTIDE SEQUENCE [LARGE SCALE GENOMIC DNA]</scope>
    <source>
        <strain evidence="1 2">DSM 29821</strain>
    </source>
</reference>
<protein>
    <recommendedName>
        <fullName evidence="3">Immunity protein 50 of polymorphic toxin system</fullName>
    </recommendedName>
</protein>
<evidence type="ECO:0000313" key="2">
    <source>
        <dbReference type="Proteomes" id="UP000249819"/>
    </source>
</evidence>
<proteinExistence type="predicted"/>
<evidence type="ECO:0008006" key="3">
    <source>
        <dbReference type="Google" id="ProtNLM"/>
    </source>
</evidence>
<comment type="caution">
    <text evidence="1">The sequence shown here is derived from an EMBL/GenBank/DDBJ whole genome shotgun (WGS) entry which is preliminary data.</text>
</comment>
<name>A0A327W260_9BACT</name>
<evidence type="ECO:0000313" key="1">
    <source>
        <dbReference type="EMBL" id="RAJ83329.1"/>
    </source>
</evidence>
<gene>
    <name evidence="1" type="ORF">CLV59_103293</name>
</gene>
<dbReference type="AlphaFoldDB" id="A0A327W260"/>
<keyword evidence="2" id="KW-1185">Reference proteome</keyword>
<sequence length="121" mass="14730">MLYIDKNEGLINYLSGKYSLISSKLYRMDIYNDAKSDLIVDLYFELLYTPVNSRIKLTFTEIEEYSFYHHRSNYFYNVERLKFLRKDNFMYLSIDPYDEDQNISIEDRDFILSKNVEGYFI</sequence>
<dbReference type="Proteomes" id="UP000249819">
    <property type="component" value="Unassembled WGS sequence"/>
</dbReference>
<organism evidence="1 2">
    <name type="scientific">Chitinophaga dinghuensis</name>
    <dbReference type="NCBI Taxonomy" id="1539050"/>
    <lineage>
        <taxon>Bacteria</taxon>
        <taxon>Pseudomonadati</taxon>
        <taxon>Bacteroidota</taxon>
        <taxon>Chitinophagia</taxon>
        <taxon>Chitinophagales</taxon>
        <taxon>Chitinophagaceae</taxon>
        <taxon>Chitinophaga</taxon>
    </lineage>
</organism>